<dbReference type="CDD" id="cd00093">
    <property type="entry name" value="HTH_XRE"/>
    <property type="match status" value="1"/>
</dbReference>
<evidence type="ECO:0000259" key="1">
    <source>
        <dbReference type="PROSITE" id="PS50943"/>
    </source>
</evidence>
<name>A0A5P0ZJB0_9LACO</name>
<dbReference type="OrthoDB" id="1150409at2"/>
<protein>
    <submittedName>
        <fullName evidence="2">Helix-turn-helix transcriptional regulator</fullName>
    </submittedName>
</protein>
<reference evidence="2 3" key="1">
    <citation type="journal article" date="2019" name="Syst. Appl. Microbiol.">
        <title>Polyphasic characterization of two novel Lactobacillus spp. isolated from blown salami packages: Description of Lactobacillus halodurans sp. nov. and Lactobacillus salsicarnum sp. nov.</title>
        <authorList>
            <person name="Schuster J.A."/>
            <person name="Klingl A."/>
            <person name="Vogel R.F."/>
            <person name="Ehrmann M.A."/>
        </authorList>
    </citation>
    <scope>NUCLEOTIDE SEQUENCE [LARGE SCALE GENOMIC DNA]</scope>
    <source>
        <strain evidence="2 3">TMW 1.2118</strain>
    </source>
</reference>
<proteinExistence type="predicted"/>
<dbReference type="InterPro" id="IPR053163">
    <property type="entry name" value="HTH-type_regulator_Rgg"/>
</dbReference>
<dbReference type="GO" id="GO:0003677">
    <property type="term" value="F:DNA binding"/>
    <property type="evidence" value="ECO:0007669"/>
    <property type="project" value="InterPro"/>
</dbReference>
<dbReference type="PANTHER" id="PTHR37038">
    <property type="entry name" value="TRANSCRIPTIONAL REGULATOR-RELATED"/>
    <property type="match status" value="1"/>
</dbReference>
<dbReference type="Pfam" id="PF01381">
    <property type="entry name" value="HTH_3"/>
    <property type="match status" value="1"/>
</dbReference>
<dbReference type="PROSITE" id="PS50943">
    <property type="entry name" value="HTH_CROC1"/>
    <property type="match status" value="1"/>
</dbReference>
<dbReference type="InterPro" id="IPR011990">
    <property type="entry name" value="TPR-like_helical_dom_sf"/>
</dbReference>
<dbReference type="PANTHER" id="PTHR37038:SF14">
    <property type="entry name" value="TRANSCRIPTIONAL ACTIVATOR"/>
    <property type="match status" value="1"/>
</dbReference>
<dbReference type="InterPro" id="IPR001387">
    <property type="entry name" value="Cro/C1-type_HTH"/>
</dbReference>
<dbReference type="InterPro" id="IPR010982">
    <property type="entry name" value="Lambda_DNA-bd_dom_sf"/>
</dbReference>
<organism evidence="2 3">
    <name type="scientific">Companilactobacillus mishanensis</name>
    <dbReference type="NCBI Taxonomy" id="2486008"/>
    <lineage>
        <taxon>Bacteria</taxon>
        <taxon>Bacillati</taxon>
        <taxon>Bacillota</taxon>
        <taxon>Bacilli</taxon>
        <taxon>Lactobacillales</taxon>
        <taxon>Lactobacillaceae</taxon>
        <taxon>Companilactobacillus</taxon>
    </lineage>
</organism>
<dbReference type="Gene3D" id="1.25.40.10">
    <property type="entry name" value="Tetratricopeptide repeat domain"/>
    <property type="match status" value="1"/>
</dbReference>
<feature type="domain" description="HTH cro/C1-type" evidence="1">
    <location>
        <begin position="9"/>
        <end position="62"/>
    </location>
</feature>
<accession>A0A5P0ZJB0</accession>
<dbReference type="SMART" id="SM00530">
    <property type="entry name" value="HTH_XRE"/>
    <property type="match status" value="1"/>
</dbReference>
<evidence type="ECO:0000313" key="3">
    <source>
        <dbReference type="Proteomes" id="UP000380386"/>
    </source>
</evidence>
<dbReference type="SUPFAM" id="SSF47413">
    <property type="entry name" value="lambda repressor-like DNA-binding domains"/>
    <property type="match status" value="1"/>
</dbReference>
<dbReference type="Proteomes" id="UP000380386">
    <property type="component" value="Unassembled WGS sequence"/>
</dbReference>
<comment type="caution">
    <text evidence="2">The sequence shown here is derived from an EMBL/GenBank/DDBJ whole genome shotgun (WGS) entry which is preliminary data.</text>
</comment>
<dbReference type="SUPFAM" id="SSF48452">
    <property type="entry name" value="TPR-like"/>
    <property type="match status" value="1"/>
</dbReference>
<gene>
    <name evidence="2" type="ORF">FHL02_09035</name>
</gene>
<dbReference type="AlphaFoldDB" id="A0A5P0ZJB0"/>
<dbReference type="EMBL" id="VDFM01000012">
    <property type="protein sequence ID" value="MQS53164.1"/>
    <property type="molecule type" value="Genomic_DNA"/>
</dbReference>
<sequence length="273" mass="31143">MKNSLGTTIKNVRVNKKMSQKNLADGICAQSMLSAIENDKYTPNAKLLIELCNRLSLSLTEISLSQNFDISSIDKFNDTVEKLCNAHEYKQLHEFLLRDSVIDNLKSDTQLQAYYYYLSISQLQTGRLAEAEQSLKLSLADINRQDLSTLSRLGYMSLSLLNAIKLQNKLAITNLNTAFEGLSNQPYEENQNILFYLASLIYFKINDLAKSTDYLNQGIKFIAKNNSHYMLANCYFLSAELADTYNQPDKAAESRKREKIFSELYGEKVFKDI</sequence>
<evidence type="ECO:0000313" key="2">
    <source>
        <dbReference type="EMBL" id="MQS53164.1"/>
    </source>
</evidence>
<dbReference type="RefSeq" id="WP_153383682.1">
    <property type="nucleotide sequence ID" value="NZ_VDFM01000012.1"/>
</dbReference>